<dbReference type="Pfam" id="PF17651">
    <property type="entry name" value="Raco_middle"/>
    <property type="match status" value="1"/>
</dbReference>
<feature type="domain" description="RACo-like middle region" evidence="2">
    <location>
        <begin position="114"/>
        <end position="260"/>
    </location>
</feature>
<proteinExistence type="predicted"/>
<dbReference type="CDD" id="cd00207">
    <property type="entry name" value="fer2"/>
    <property type="match status" value="1"/>
</dbReference>
<evidence type="ECO:0000313" key="3">
    <source>
        <dbReference type="EMBL" id="KAB1442284.1"/>
    </source>
</evidence>
<dbReference type="InterPro" id="IPR042259">
    <property type="entry name" value="Raco-like_middle_sf"/>
</dbReference>
<name>A0A6N6N4X9_9BACT</name>
<dbReference type="Proteomes" id="UP000438699">
    <property type="component" value="Unassembled WGS sequence"/>
</dbReference>
<dbReference type="AlphaFoldDB" id="A0A6N6N4X9"/>
<keyword evidence="4" id="KW-1185">Reference proteome</keyword>
<dbReference type="InterPro" id="IPR036010">
    <property type="entry name" value="2Fe-2S_ferredoxin-like_sf"/>
</dbReference>
<evidence type="ECO:0000313" key="4">
    <source>
        <dbReference type="Proteomes" id="UP000438699"/>
    </source>
</evidence>
<dbReference type="Gene3D" id="3.10.20.30">
    <property type="match status" value="1"/>
</dbReference>
<reference evidence="3 4" key="1">
    <citation type="journal article" date="2017" name="Int. J. Syst. Evol. Microbiol.">
        <title>Desulfovibrio senegalensis sp. nov., a mesophilic sulfate reducer isolated from marine sediment.</title>
        <authorList>
            <person name="Thioye A."/>
            <person name="Gam Z.B.A."/>
            <person name="Mbengue M."/>
            <person name="Cayol J.L."/>
            <person name="Joseph-Bartoli M."/>
            <person name="Toure-Kane C."/>
            <person name="Labat M."/>
        </authorList>
    </citation>
    <scope>NUCLEOTIDE SEQUENCE [LARGE SCALE GENOMIC DNA]</scope>
    <source>
        <strain evidence="3 4">DSM 101509</strain>
    </source>
</reference>
<dbReference type="InterPro" id="IPR012675">
    <property type="entry name" value="Beta-grasp_dom_sf"/>
</dbReference>
<gene>
    <name evidence="3" type="ORF">F8A88_07470</name>
</gene>
<dbReference type="InterPro" id="IPR041414">
    <property type="entry name" value="Raco-like_middle"/>
</dbReference>
<dbReference type="Pfam" id="PF14574">
    <property type="entry name" value="RACo_C_ter"/>
    <property type="match status" value="1"/>
</dbReference>
<dbReference type="InterPro" id="IPR052911">
    <property type="entry name" value="Corrinoid_activation_enz"/>
</dbReference>
<evidence type="ECO:0000259" key="2">
    <source>
        <dbReference type="Pfam" id="PF17651"/>
    </source>
</evidence>
<dbReference type="InterPro" id="IPR027980">
    <property type="entry name" value="RACo_C"/>
</dbReference>
<dbReference type="SUPFAM" id="SSF54292">
    <property type="entry name" value="2Fe-2S ferredoxin-like"/>
    <property type="match status" value="1"/>
</dbReference>
<dbReference type="GO" id="GO:0051536">
    <property type="term" value="F:iron-sulfur cluster binding"/>
    <property type="evidence" value="ECO:0007669"/>
    <property type="project" value="InterPro"/>
</dbReference>
<dbReference type="PANTHER" id="PTHR42895">
    <property type="entry name" value="IRON-SULFUR CLUSTER-BINDING PROTEIN-RELATED"/>
    <property type="match status" value="1"/>
</dbReference>
<sequence length="521" mass="55156">MTDISITTANGEMMTTQCVPHVSLARTIFLLGLWQDVPLCSGLGKCGLCAVRFLSEPPTPHPEEHKRFSGEELADGWRLACLHDSVPCSLELPRPRTSPATKTRTGQSGGNFLLAVDLGTTSIHCSALVNGKRTLLQTGLNPQTGLGSEVMSRLALAADPQHARTLRSLVIRRLEEYAASARKTLGGQCIGMAISGNSAMTYILLGLETATLAHAPYSLPYAGNDTRTISPNLPPAFIPPLYAPFVGADISAGLAAIHFSENETFPHLLADMGTNGEFVLSLSETERICASVPMGPALEGVGLRHGQTAGPGVISAFAATPAGIAPQRIPNSENPGDTTPHKAMTGTGYLSLAALLLANGVLDEHGHFRSGCTPLAMKLKTRLTQLGDEPAFAVMPGLIVPASDMEEILKVKAAFNLAVSELLQNAGLAPGDLAAVHVAGAMGEHVSLDDLETLGFLPHDACARTTRAGNTSLAGTELLLTRPEARLWLAETPESMRVLDLTDDPSFGNRYVERMRFTHVD</sequence>
<feature type="domain" description="RACo C-terminal" evidence="1">
    <location>
        <begin position="268"/>
        <end position="520"/>
    </location>
</feature>
<dbReference type="RefSeq" id="WP_151150505.1">
    <property type="nucleotide sequence ID" value="NZ_WAIE01000002.1"/>
</dbReference>
<protein>
    <submittedName>
        <fullName evidence="3">DUF4445 domain-containing protein</fullName>
    </submittedName>
</protein>
<dbReference type="EMBL" id="WAIE01000002">
    <property type="protein sequence ID" value="KAB1442284.1"/>
    <property type="molecule type" value="Genomic_DNA"/>
</dbReference>
<dbReference type="OrthoDB" id="9810588at2"/>
<organism evidence="3 4">
    <name type="scientific">Pseudodesulfovibrio senegalensis</name>
    <dbReference type="NCBI Taxonomy" id="1721087"/>
    <lineage>
        <taxon>Bacteria</taxon>
        <taxon>Pseudomonadati</taxon>
        <taxon>Thermodesulfobacteriota</taxon>
        <taxon>Desulfovibrionia</taxon>
        <taxon>Desulfovibrionales</taxon>
        <taxon>Desulfovibrionaceae</taxon>
    </lineage>
</organism>
<dbReference type="InterPro" id="IPR001041">
    <property type="entry name" value="2Fe-2S_ferredoxin-type"/>
</dbReference>
<accession>A0A6N6N4X9</accession>
<evidence type="ECO:0000259" key="1">
    <source>
        <dbReference type="Pfam" id="PF14574"/>
    </source>
</evidence>
<dbReference type="Gene3D" id="3.30.420.480">
    <property type="entry name" value="Domain of unknown function (DUF4445)"/>
    <property type="match status" value="1"/>
</dbReference>
<comment type="caution">
    <text evidence="3">The sequence shown here is derived from an EMBL/GenBank/DDBJ whole genome shotgun (WGS) entry which is preliminary data.</text>
</comment>
<dbReference type="PANTHER" id="PTHR42895:SF1">
    <property type="entry name" value="IRON-SULFUR CLUSTER PROTEIN"/>
    <property type="match status" value="1"/>
</dbReference>